<gene>
    <name evidence="9" type="ORF">SMC7_01430</name>
</gene>
<evidence type="ECO:0000256" key="1">
    <source>
        <dbReference type="ARBA" id="ARBA00006272"/>
    </source>
</evidence>
<evidence type="ECO:0000256" key="5">
    <source>
        <dbReference type="ARBA" id="ARBA00022801"/>
    </source>
</evidence>
<keyword evidence="3" id="KW-0645">Protease</keyword>
<evidence type="ECO:0000256" key="3">
    <source>
        <dbReference type="ARBA" id="ARBA00022670"/>
    </source>
</evidence>
<dbReference type="GO" id="GO:0004177">
    <property type="term" value="F:aminopeptidase activity"/>
    <property type="evidence" value="ECO:0007669"/>
    <property type="project" value="UniProtKB-UniRule"/>
</dbReference>
<dbReference type="Gene3D" id="2.40.30.40">
    <property type="entry name" value="Peptidase M42, domain 2"/>
    <property type="match status" value="1"/>
</dbReference>
<dbReference type="Proteomes" id="UP000266328">
    <property type="component" value="Unassembled WGS sequence"/>
</dbReference>
<sequence>MHKLVEQLTSAYAVSGDERRLHDILHSALDGIADEIHDTPLGNLIAVRRGRSSEHSILFAAHLDEVGAWVTRINDKGFLGIHCRSIDGRVWPGLQVIVHGTEPLPGIIGLKPVHVMSHDEMDKPVAADDLWIDIGLPREQVVTMVPIGSTVTFKAGISKLMNERFAGKTQDDRLCGVALVEALELLKDMTLPYDVVMAFTVQEEITGNGAWTSGYFAHPDVGIAVDVTHADTDGVPEHKTIPLGGGPGVAVGPVANDHVLELIRRRAKAVEIPTSEEPCMSYSGTDADALQLVGSGIATGVLSIPLRYMHSPVETADQVDVDRTARLVAEVAKGFDAAFIGELYGTDAH</sequence>
<dbReference type="EMBL" id="QXIS01000006">
    <property type="protein sequence ID" value="RIE06696.1"/>
    <property type="molecule type" value="Genomic_DNA"/>
</dbReference>
<evidence type="ECO:0000256" key="6">
    <source>
        <dbReference type="PIRNR" id="PIRNR001123"/>
    </source>
</evidence>
<evidence type="ECO:0000256" key="2">
    <source>
        <dbReference type="ARBA" id="ARBA00022438"/>
    </source>
</evidence>
<dbReference type="InterPro" id="IPR051464">
    <property type="entry name" value="Peptidase_M42_aminopept"/>
</dbReference>
<dbReference type="SUPFAM" id="SSF53187">
    <property type="entry name" value="Zn-dependent exopeptidases"/>
    <property type="match status" value="1"/>
</dbReference>
<dbReference type="SUPFAM" id="SSF101821">
    <property type="entry name" value="Aminopeptidase/glucanase lid domain"/>
    <property type="match status" value="1"/>
</dbReference>
<dbReference type="PIRSF" id="PIRSF001123">
    <property type="entry name" value="PepA_GA"/>
    <property type="match status" value="1"/>
</dbReference>
<proteinExistence type="inferred from homology"/>
<feature type="binding site" evidence="8">
    <location>
        <position position="171"/>
    </location>
    <ligand>
        <name>Zn(2+)</name>
        <dbReference type="ChEBI" id="CHEBI:29105"/>
        <label>2</label>
    </ligand>
</feature>
<dbReference type="RefSeq" id="WP_119088599.1">
    <property type="nucleotide sequence ID" value="NZ_QXIS01000006.1"/>
</dbReference>
<dbReference type="PANTHER" id="PTHR32481">
    <property type="entry name" value="AMINOPEPTIDASE"/>
    <property type="match status" value="1"/>
</dbReference>
<dbReference type="OrthoDB" id="9772053at2"/>
<reference evidence="9 10" key="1">
    <citation type="submission" date="2018-09" db="EMBL/GenBank/DDBJ databases">
        <title>Discovery and Ecogenomic Context for Candidatus Cryosericales, a Global Caldiserica Order Active in Thawing Permafrost.</title>
        <authorList>
            <person name="Martinez M.A."/>
            <person name="Woodcroft B.J."/>
            <person name="Ignacio Espinoza J.C."/>
            <person name="Zayed A."/>
            <person name="Singleton C.M."/>
            <person name="Boyd J."/>
            <person name="Li Y.-F."/>
            <person name="Purvine S."/>
            <person name="Maughan H."/>
            <person name="Hodgkins S.B."/>
            <person name="Anderson D."/>
            <person name="Sederholm M."/>
            <person name="Temperton B."/>
            <person name="Saleska S.R."/>
            <person name="Tyson G.W."/>
            <person name="Rich V.I."/>
        </authorList>
    </citation>
    <scope>NUCLEOTIDE SEQUENCE [LARGE SCALE GENOMIC DNA]</scope>
    <source>
        <strain evidence="9 10">SMC7</strain>
    </source>
</reference>
<feature type="active site" description="Proton acceptor" evidence="7">
    <location>
        <position position="203"/>
    </location>
</feature>
<evidence type="ECO:0000256" key="8">
    <source>
        <dbReference type="PIRSR" id="PIRSR001123-2"/>
    </source>
</evidence>
<dbReference type="InterPro" id="IPR023367">
    <property type="entry name" value="Peptidase_M42_dom2"/>
</dbReference>
<keyword evidence="2" id="KW-0031">Aminopeptidase</keyword>
<dbReference type="PANTHER" id="PTHR32481:SF20">
    <property type="entry name" value="AMINOPEPTIDASE YSDC"/>
    <property type="match status" value="1"/>
</dbReference>
<dbReference type="InterPro" id="IPR008007">
    <property type="entry name" value="Peptidase_M42"/>
</dbReference>
<feature type="binding site" evidence="8">
    <location>
        <position position="204"/>
    </location>
    <ligand>
        <name>Zn(2+)</name>
        <dbReference type="ChEBI" id="CHEBI:29105"/>
        <label>2</label>
    </ligand>
</feature>
<keyword evidence="4 8" id="KW-0479">Metal-binding</keyword>
<protein>
    <submittedName>
        <fullName evidence="9">M42 family peptidase</fullName>
    </submittedName>
</protein>
<comment type="similarity">
    <text evidence="1 6">Belongs to the peptidase M42 family.</text>
</comment>
<organism evidence="9 10">
    <name type="scientific">Candidatus Cryosericum terrychapinii</name>
    <dbReference type="NCBI Taxonomy" id="2290919"/>
    <lineage>
        <taxon>Bacteria</taxon>
        <taxon>Pseudomonadati</taxon>
        <taxon>Caldisericota/Cryosericota group</taxon>
        <taxon>Candidatus Cryosericota</taxon>
        <taxon>Candidatus Cryosericia</taxon>
        <taxon>Candidatus Cryosericales</taxon>
        <taxon>Candidatus Cryosericaceae</taxon>
        <taxon>Candidatus Cryosericum</taxon>
    </lineage>
</organism>
<dbReference type="Gene3D" id="3.40.630.10">
    <property type="entry name" value="Zn peptidases"/>
    <property type="match status" value="1"/>
</dbReference>
<dbReference type="GO" id="GO:0046872">
    <property type="term" value="F:metal ion binding"/>
    <property type="evidence" value="ECO:0007669"/>
    <property type="project" value="UniProtKB-UniRule"/>
</dbReference>
<name>A0A398CTI0_9BACT</name>
<keyword evidence="10" id="KW-1185">Reference proteome</keyword>
<keyword evidence="5" id="KW-0378">Hydrolase</keyword>
<dbReference type="Pfam" id="PF05343">
    <property type="entry name" value="Peptidase_M42"/>
    <property type="match status" value="1"/>
</dbReference>
<dbReference type="GO" id="GO:0006508">
    <property type="term" value="P:proteolysis"/>
    <property type="evidence" value="ECO:0007669"/>
    <property type="project" value="UniProtKB-KW"/>
</dbReference>
<evidence type="ECO:0000313" key="9">
    <source>
        <dbReference type="EMBL" id="RIE06696.1"/>
    </source>
</evidence>
<feature type="binding site" evidence="8">
    <location>
        <position position="226"/>
    </location>
    <ligand>
        <name>Zn(2+)</name>
        <dbReference type="ChEBI" id="CHEBI:29105"/>
        <label>1</label>
    </ligand>
</feature>
<comment type="caution">
    <text evidence="9">The sequence shown here is derived from an EMBL/GenBank/DDBJ whole genome shotgun (WGS) entry which is preliminary data.</text>
</comment>
<accession>A0A398CTI0</accession>
<feature type="binding site" evidence="8">
    <location>
        <position position="62"/>
    </location>
    <ligand>
        <name>Zn(2+)</name>
        <dbReference type="ChEBI" id="CHEBI:29105"/>
        <label>1</label>
    </ligand>
</feature>
<feature type="binding site" evidence="8">
    <location>
        <position position="171"/>
    </location>
    <ligand>
        <name>Zn(2+)</name>
        <dbReference type="ChEBI" id="CHEBI:29105"/>
        <label>1</label>
    </ligand>
</feature>
<comment type="cofactor">
    <cofactor evidence="8">
        <name>a divalent metal cation</name>
        <dbReference type="ChEBI" id="CHEBI:60240"/>
    </cofactor>
    <text evidence="8">Binds 2 divalent metal cations per subunit.</text>
</comment>
<evidence type="ECO:0000256" key="7">
    <source>
        <dbReference type="PIRSR" id="PIRSR001123-1"/>
    </source>
</evidence>
<evidence type="ECO:0000313" key="10">
    <source>
        <dbReference type="Proteomes" id="UP000266328"/>
    </source>
</evidence>
<dbReference type="AlphaFoldDB" id="A0A398CTI0"/>
<evidence type="ECO:0000256" key="4">
    <source>
        <dbReference type="ARBA" id="ARBA00022723"/>
    </source>
</evidence>
<feature type="binding site" evidence="8">
    <location>
        <position position="310"/>
    </location>
    <ligand>
        <name>Zn(2+)</name>
        <dbReference type="ChEBI" id="CHEBI:29105"/>
        <label>2</label>
    </ligand>
</feature>